<keyword evidence="11" id="KW-1185">Reference proteome</keyword>
<dbReference type="Proteomes" id="UP001324115">
    <property type="component" value="Unassembled WGS sequence"/>
</dbReference>
<reference evidence="10 11" key="1">
    <citation type="journal article" date="2023" name="G3 (Bethesda)">
        <title>A haplotype-resolved chromosome-scale genome for Quercus rubra L. provides insights into the genetics of adaptive traits for red oak species.</title>
        <authorList>
            <person name="Kapoor B."/>
            <person name="Jenkins J."/>
            <person name="Schmutz J."/>
            <person name="Zhebentyayeva T."/>
            <person name="Kuelheim C."/>
            <person name="Coggeshall M."/>
            <person name="Heim C."/>
            <person name="Lasky J.R."/>
            <person name="Leites L."/>
            <person name="Islam-Faridi N."/>
            <person name="Romero-Severson J."/>
            <person name="DeLeo V.L."/>
            <person name="Lucas S.M."/>
            <person name="Lazic D."/>
            <person name="Gailing O."/>
            <person name="Carlson J."/>
            <person name="Staton M."/>
        </authorList>
    </citation>
    <scope>NUCLEOTIDE SEQUENCE [LARGE SCALE GENOMIC DNA]</scope>
    <source>
        <strain evidence="10">Pseudo-F2</strain>
    </source>
</reference>
<proteinExistence type="predicted"/>
<keyword evidence="5" id="KW-0067">ATP-binding</keyword>
<dbReference type="PANTHER" id="PTHR36766">
    <property type="entry name" value="PLANT BROAD-SPECTRUM MILDEW RESISTANCE PROTEIN RPW8"/>
    <property type="match status" value="1"/>
</dbReference>
<feature type="domain" description="R13L1/DRL21-like LRR repeat region" evidence="9">
    <location>
        <begin position="669"/>
        <end position="806"/>
    </location>
</feature>
<evidence type="ECO:0000259" key="7">
    <source>
        <dbReference type="Pfam" id="PF18052"/>
    </source>
</evidence>
<evidence type="ECO:0000259" key="8">
    <source>
        <dbReference type="Pfam" id="PF23559"/>
    </source>
</evidence>
<dbReference type="InterPro" id="IPR058922">
    <property type="entry name" value="WHD_DRP"/>
</dbReference>
<comment type="caution">
    <text evidence="10">The sequence shown here is derived from an EMBL/GenBank/DDBJ whole genome shotgun (WGS) entry which is preliminary data.</text>
</comment>
<name>A0AAN7IDR9_QUERU</name>
<dbReference type="InterPro" id="IPR002182">
    <property type="entry name" value="NB-ARC"/>
</dbReference>
<keyword evidence="3" id="KW-0547">Nucleotide-binding</keyword>
<evidence type="ECO:0000256" key="1">
    <source>
        <dbReference type="ARBA" id="ARBA00022614"/>
    </source>
</evidence>
<protein>
    <submittedName>
        <fullName evidence="10">Uncharacterized protein</fullName>
    </submittedName>
</protein>
<keyword evidence="2" id="KW-0677">Repeat</keyword>
<dbReference type="PANTHER" id="PTHR36766:SF70">
    <property type="entry name" value="DISEASE RESISTANCE PROTEIN RGA4"/>
    <property type="match status" value="1"/>
</dbReference>
<evidence type="ECO:0000256" key="4">
    <source>
        <dbReference type="ARBA" id="ARBA00022821"/>
    </source>
</evidence>
<dbReference type="FunFam" id="1.10.10.10:FF:000322">
    <property type="entry name" value="Probable disease resistance protein At1g63360"/>
    <property type="match status" value="1"/>
</dbReference>
<dbReference type="InterPro" id="IPR041118">
    <property type="entry name" value="Rx_N"/>
</dbReference>
<dbReference type="Gene3D" id="3.80.10.10">
    <property type="entry name" value="Ribonuclease Inhibitor"/>
    <property type="match status" value="3"/>
</dbReference>
<dbReference type="Gene3D" id="3.40.50.300">
    <property type="entry name" value="P-loop containing nucleotide triphosphate hydrolases"/>
    <property type="match status" value="1"/>
</dbReference>
<dbReference type="InterPro" id="IPR036388">
    <property type="entry name" value="WH-like_DNA-bd_sf"/>
</dbReference>
<dbReference type="SUPFAM" id="SSF52540">
    <property type="entry name" value="P-loop containing nucleoside triphosphate hydrolases"/>
    <property type="match status" value="1"/>
</dbReference>
<dbReference type="AlphaFoldDB" id="A0AAN7IDR9"/>
<sequence length="1194" mass="136688">MAGIVVDDIVDRLVDNVFSLATEHIGPEPGFKEELRNLLDTLYKIKAVLPDAQKRQVSDDSVRIWFTELRDVAYEGDDVLDEFGHEILRQKLETKNQMMDQVCSFLLSNPNRVKSINQSLGKIVNDVAHFDLRMEFMTSIPKIILDKNMDSLLNDSEVVGRAYDVVKIVNLLTSSSNQHVISVLPIVGMAGLGKSTLAKLVYNHEIVQKHFDVLTWVCVTENFDVGWILREILKSLDKFSVGLNAEYAILRNLKKILWGKKFLLILDDVWDVDHVKWDSLQIYLTSINSRIGSNIVVTTRSEHVAEFMETIPRHHLERLSKDECWSIFKNRAFANERIMLNPSLEAIGREIAKRCGGVPLFASILGGIMCFTEAKIDLLLTQHNKIPDLLDDSNGIFPVFQFSFDHLPTPSLKKCFAYCAMFPKYYTMEKEELIQLWMAEGFLQPPPRSEKSMEDIGDNYFDILVASSLLQDVEKDMYGNIAKCKMHYLLHELALLISKPETLMLMGNFVDNISHVRRLYVPFNVQVEPRILFTRDGVANLRTFISEKAVFGNKLSSFKSLRVLKLFGSKITELPDSIGSLIHLRLLSITHSVIEVLPKSTMNLYYLQTLRIKNCHSLKELPDISNLINLRHLYIDHNDIKQTPKDIGKLSCLQSLSCFVVHLDAGCQIGELGGLNQLRGELDIFNLEYVRDKEEAKKSYLAKKMKLYKLGFYWSNQHHKEKDDNYCNDEVVLEGLQPHQNLKSLTICGFGGDKFPSWMLTCCDAMHGLALFDNLIEINLEVCQKCEVVPTLGHLPCLRVLKMVEMDNVRCIGIEFYINCDVGSSRNAFFPALRRFEMMSMHKLLEWKDAVGLKTVGLVFACLEKLSIIDCGQLTIGPFHFPSLQKLEISNISSMAFENISSELSTLTSLWICEVSKLRFLPERLLQNNTSLMSIHIENCPELVNISPHDVWAFCTSLRSLKLDGCEELRYLPIKLHTLRSLEVLEVRRCSNLRSFPSIQGVVSLLILRIQECPNLISIPNLRELHSLVELRILYCGRLTHLPEGLDELSLKYLSIGGFCDELDAFPSLNIQHLNPQLEWLSLYGWANINLPNEIQCFTALRKLCIRKFDEMIALPEWLGNLYSLQKLSLKECKNLMCLPLQFMQRLTKLEWLVIHFCPNLRERCVKGSGADWPKINHIPNIKVDNELIKWEAV</sequence>
<dbReference type="GO" id="GO:0006952">
    <property type="term" value="P:defense response"/>
    <property type="evidence" value="ECO:0007669"/>
    <property type="project" value="UniProtKB-KW"/>
</dbReference>
<feature type="domain" description="Disease resistance protein winged helix" evidence="8">
    <location>
        <begin position="421"/>
        <end position="494"/>
    </location>
</feature>
<accession>A0AAN7IDR9</accession>
<dbReference type="PRINTS" id="PR00364">
    <property type="entry name" value="DISEASERSIST"/>
</dbReference>
<dbReference type="GO" id="GO:0043531">
    <property type="term" value="F:ADP binding"/>
    <property type="evidence" value="ECO:0007669"/>
    <property type="project" value="InterPro"/>
</dbReference>
<evidence type="ECO:0000259" key="6">
    <source>
        <dbReference type="Pfam" id="PF00931"/>
    </source>
</evidence>
<dbReference type="Pfam" id="PF00931">
    <property type="entry name" value="NB-ARC"/>
    <property type="match status" value="1"/>
</dbReference>
<dbReference type="EMBL" id="JAXUIC010000010">
    <property type="protein sequence ID" value="KAK4566258.1"/>
    <property type="molecule type" value="Genomic_DNA"/>
</dbReference>
<dbReference type="InterPro" id="IPR042197">
    <property type="entry name" value="Apaf_helical"/>
</dbReference>
<dbReference type="Pfam" id="PF18052">
    <property type="entry name" value="Rx_N"/>
    <property type="match status" value="1"/>
</dbReference>
<keyword evidence="1" id="KW-0433">Leucine-rich repeat</keyword>
<dbReference type="Gene3D" id="1.20.5.4130">
    <property type="match status" value="1"/>
</dbReference>
<dbReference type="Pfam" id="PF23559">
    <property type="entry name" value="WHD_DRP"/>
    <property type="match status" value="1"/>
</dbReference>
<keyword evidence="4" id="KW-0611">Plant defense</keyword>
<evidence type="ECO:0000256" key="3">
    <source>
        <dbReference type="ARBA" id="ARBA00022741"/>
    </source>
</evidence>
<evidence type="ECO:0000256" key="5">
    <source>
        <dbReference type="ARBA" id="ARBA00022840"/>
    </source>
</evidence>
<dbReference type="GO" id="GO:0051707">
    <property type="term" value="P:response to other organism"/>
    <property type="evidence" value="ECO:0007669"/>
    <property type="project" value="UniProtKB-ARBA"/>
</dbReference>
<feature type="domain" description="Disease resistance N-terminal" evidence="7">
    <location>
        <begin position="10"/>
        <end position="97"/>
    </location>
</feature>
<evidence type="ECO:0000313" key="10">
    <source>
        <dbReference type="EMBL" id="KAK4566258.1"/>
    </source>
</evidence>
<gene>
    <name evidence="10" type="ORF">RGQ29_002483</name>
</gene>
<evidence type="ECO:0000256" key="2">
    <source>
        <dbReference type="ARBA" id="ARBA00022737"/>
    </source>
</evidence>
<dbReference type="Pfam" id="PF25019">
    <property type="entry name" value="LRR_R13L1-DRL21"/>
    <property type="match status" value="1"/>
</dbReference>
<evidence type="ECO:0000259" key="9">
    <source>
        <dbReference type="Pfam" id="PF25019"/>
    </source>
</evidence>
<dbReference type="InterPro" id="IPR056789">
    <property type="entry name" value="LRR_R13L1-DRL21"/>
</dbReference>
<dbReference type="Gene3D" id="1.10.10.10">
    <property type="entry name" value="Winged helix-like DNA-binding domain superfamily/Winged helix DNA-binding domain"/>
    <property type="match status" value="1"/>
</dbReference>
<dbReference type="Gene3D" id="1.10.8.430">
    <property type="entry name" value="Helical domain of apoptotic protease-activating factors"/>
    <property type="match status" value="1"/>
</dbReference>
<evidence type="ECO:0000313" key="11">
    <source>
        <dbReference type="Proteomes" id="UP001324115"/>
    </source>
</evidence>
<dbReference type="GO" id="GO:0005524">
    <property type="term" value="F:ATP binding"/>
    <property type="evidence" value="ECO:0007669"/>
    <property type="project" value="UniProtKB-KW"/>
</dbReference>
<dbReference type="SUPFAM" id="SSF52058">
    <property type="entry name" value="L domain-like"/>
    <property type="match status" value="2"/>
</dbReference>
<feature type="domain" description="NB-ARC" evidence="6">
    <location>
        <begin position="164"/>
        <end position="336"/>
    </location>
</feature>
<dbReference type="InterPro" id="IPR032675">
    <property type="entry name" value="LRR_dom_sf"/>
</dbReference>
<organism evidence="10 11">
    <name type="scientific">Quercus rubra</name>
    <name type="common">Northern red oak</name>
    <name type="synonym">Quercus borealis</name>
    <dbReference type="NCBI Taxonomy" id="3512"/>
    <lineage>
        <taxon>Eukaryota</taxon>
        <taxon>Viridiplantae</taxon>
        <taxon>Streptophyta</taxon>
        <taxon>Embryophyta</taxon>
        <taxon>Tracheophyta</taxon>
        <taxon>Spermatophyta</taxon>
        <taxon>Magnoliopsida</taxon>
        <taxon>eudicotyledons</taxon>
        <taxon>Gunneridae</taxon>
        <taxon>Pentapetalae</taxon>
        <taxon>rosids</taxon>
        <taxon>fabids</taxon>
        <taxon>Fagales</taxon>
        <taxon>Fagaceae</taxon>
        <taxon>Quercus</taxon>
    </lineage>
</organism>
<dbReference type="InterPro" id="IPR027417">
    <property type="entry name" value="P-loop_NTPase"/>
</dbReference>